<sequence>MYKTFDQIVSEMQADMIAAGSQATDFTDGSQIQTLIAVTARALQNQWYMLEQLVELFFVISSEGPFLNLRVQERGISRKQGIASTGNVVFTRTTPSPIGSLVPAGTVFSTLDGSVEVRVTQDVNLASGWTTGSAPVQCTVVGKIGNLPEGTPLQIAGPAISGLQTIAVGPGGLTGGVDTETDDELRARYLELIRNPVDGGTPADYLIWAKGVTGVTNASVFPLARGNGTVDILVSDGGIPSQDLINNVQNVINENRPVGADARVIPPTAHTIDVVISVTLAPGYTLASVQTPVMQAIQNYISSIPIGGVVRVMGMADAVFKVPGVIDCSINTPSSNIALGNQELAVAGTITVQQSS</sequence>
<dbReference type="InterPro" id="IPR058530">
    <property type="entry name" value="Baseplate_J-like_C"/>
</dbReference>
<gene>
    <name evidence="5" type="ORF">DNHGIG_15170</name>
</gene>
<proteinExistence type="inferred from homology"/>
<dbReference type="PANTHER" id="PTHR37829">
    <property type="entry name" value="PHAGE-LIKE ELEMENT PBSX PROTEIN XKDT"/>
    <property type="match status" value="1"/>
</dbReference>
<dbReference type="InterPro" id="IPR006949">
    <property type="entry name" value="Barrel_Baseplate_J-like"/>
</dbReference>
<feature type="domain" description="Baseplate J-like central" evidence="3">
    <location>
        <begin position="199"/>
        <end position="265"/>
    </location>
</feature>
<dbReference type="InterPro" id="IPR058531">
    <property type="entry name" value="Baseplate_J_M"/>
</dbReference>
<dbReference type="InterPro" id="IPR052399">
    <property type="entry name" value="Phage_Baseplate_Assmbl_Protein"/>
</dbReference>
<evidence type="ECO:0000313" key="6">
    <source>
        <dbReference type="Proteomes" id="UP001057291"/>
    </source>
</evidence>
<dbReference type="Pfam" id="PF04865">
    <property type="entry name" value="Baseplate_J"/>
    <property type="match status" value="1"/>
</dbReference>
<dbReference type="AlphaFoldDB" id="A0AAV4LDX6"/>
<dbReference type="RefSeq" id="WP_282199126.1">
    <property type="nucleotide sequence ID" value="NZ_BOQE01000001.1"/>
</dbReference>
<keyword evidence="6" id="KW-1185">Reference proteome</keyword>
<dbReference type="EMBL" id="BOQE01000001">
    <property type="protein sequence ID" value="GIM45968.1"/>
    <property type="molecule type" value="Genomic_DNA"/>
</dbReference>
<dbReference type="Pfam" id="PF26079">
    <property type="entry name" value="Baseplate_J_C"/>
    <property type="match status" value="1"/>
</dbReference>
<comment type="similarity">
    <text evidence="1">Belongs to the Mu gp47/PBSX XkdT family.</text>
</comment>
<evidence type="ECO:0000259" key="4">
    <source>
        <dbReference type="Pfam" id="PF26079"/>
    </source>
</evidence>
<dbReference type="Proteomes" id="UP001057291">
    <property type="component" value="Unassembled WGS sequence"/>
</dbReference>
<dbReference type="Pfam" id="PF26078">
    <property type="entry name" value="Baseplate_J_M"/>
    <property type="match status" value="1"/>
</dbReference>
<protein>
    <submittedName>
        <fullName evidence="5">Mu-like prophage FluMu protein gp47</fullName>
    </submittedName>
</protein>
<evidence type="ECO:0000256" key="1">
    <source>
        <dbReference type="ARBA" id="ARBA00038087"/>
    </source>
</evidence>
<evidence type="ECO:0000259" key="3">
    <source>
        <dbReference type="Pfam" id="PF26078"/>
    </source>
</evidence>
<dbReference type="PANTHER" id="PTHR37829:SF3">
    <property type="entry name" value="PROTEIN JAYE-RELATED"/>
    <property type="match status" value="1"/>
</dbReference>
<organism evidence="5 6">
    <name type="scientific">Collibacillus ludicampi</name>
    <dbReference type="NCBI Taxonomy" id="2771369"/>
    <lineage>
        <taxon>Bacteria</taxon>
        <taxon>Bacillati</taxon>
        <taxon>Bacillota</taxon>
        <taxon>Bacilli</taxon>
        <taxon>Bacillales</taxon>
        <taxon>Alicyclobacillaceae</taxon>
        <taxon>Collibacillus</taxon>
    </lineage>
</organism>
<evidence type="ECO:0000259" key="2">
    <source>
        <dbReference type="Pfam" id="PF04865"/>
    </source>
</evidence>
<comment type="caution">
    <text evidence="5">The sequence shown here is derived from an EMBL/GenBank/DDBJ whole genome shotgun (WGS) entry which is preliminary data.</text>
</comment>
<accession>A0AAV4LDX6</accession>
<evidence type="ECO:0000313" key="5">
    <source>
        <dbReference type="EMBL" id="GIM45968.1"/>
    </source>
</evidence>
<name>A0AAV4LDX6_9BACL</name>
<feature type="domain" description="Baseplate J-like C-terminal" evidence="4">
    <location>
        <begin position="272"/>
        <end position="352"/>
    </location>
</feature>
<reference evidence="5" key="1">
    <citation type="journal article" date="2023" name="Int. J. Syst. Evol. Microbiol.">
        <title>Collibacillus ludicampi gen. nov., sp. nov., a new soil bacterium of the family Alicyclobacillaceae.</title>
        <authorList>
            <person name="Jojima T."/>
            <person name="Ioku Y."/>
            <person name="Fukuta Y."/>
            <person name="Shirasaka N."/>
            <person name="Matsumura Y."/>
            <person name="Mori M."/>
        </authorList>
    </citation>
    <scope>NUCLEOTIDE SEQUENCE</scope>
    <source>
        <strain evidence="5">TP075</strain>
    </source>
</reference>
<feature type="domain" description="Baseplate protein J-like barrel" evidence="2">
    <location>
        <begin position="88"/>
        <end position="175"/>
    </location>
</feature>